<organism evidence="14 15">
    <name type="scientific">Rhynocoris fuscipes</name>
    <dbReference type="NCBI Taxonomy" id="488301"/>
    <lineage>
        <taxon>Eukaryota</taxon>
        <taxon>Metazoa</taxon>
        <taxon>Ecdysozoa</taxon>
        <taxon>Arthropoda</taxon>
        <taxon>Hexapoda</taxon>
        <taxon>Insecta</taxon>
        <taxon>Pterygota</taxon>
        <taxon>Neoptera</taxon>
        <taxon>Paraneoptera</taxon>
        <taxon>Hemiptera</taxon>
        <taxon>Heteroptera</taxon>
        <taxon>Panheteroptera</taxon>
        <taxon>Cimicomorpha</taxon>
        <taxon>Reduviidae</taxon>
        <taxon>Harpactorinae</taxon>
        <taxon>Harpactorini</taxon>
        <taxon>Rhynocoris</taxon>
    </lineage>
</organism>
<comment type="catalytic activity">
    <reaction evidence="10">
        <text>aceneuramate = aldehydo-N-acetyl-D-mannosamine + pyruvate</text>
        <dbReference type="Rhea" id="RHEA:23296"/>
        <dbReference type="ChEBI" id="CHEBI:15361"/>
        <dbReference type="ChEBI" id="CHEBI:17122"/>
        <dbReference type="ChEBI" id="CHEBI:173083"/>
        <dbReference type="EC" id="4.1.3.3"/>
    </reaction>
</comment>
<gene>
    <name evidence="14" type="ORF">O3M35_009432</name>
</gene>
<keyword evidence="15" id="KW-1185">Reference proteome</keyword>
<evidence type="ECO:0000256" key="4">
    <source>
        <dbReference type="ARBA" id="ARBA00011881"/>
    </source>
</evidence>
<dbReference type="PROSITE" id="PS00665">
    <property type="entry name" value="DHDPS_1"/>
    <property type="match status" value="1"/>
</dbReference>
<dbReference type="InterPro" id="IPR002220">
    <property type="entry name" value="DapA-like"/>
</dbReference>
<feature type="binding site" evidence="13">
    <location>
        <position position="48"/>
    </location>
    <ligand>
        <name>pyruvate</name>
        <dbReference type="ChEBI" id="CHEBI:15361"/>
    </ligand>
</feature>
<dbReference type="SMART" id="SM01130">
    <property type="entry name" value="DHDPS"/>
    <property type="match status" value="1"/>
</dbReference>
<keyword evidence="8" id="KW-0704">Schiff base</keyword>
<evidence type="ECO:0000256" key="10">
    <source>
        <dbReference type="ARBA" id="ARBA00044906"/>
    </source>
</evidence>
<dbReference type="EC" id="4.1.3.3" evidence="5"/>
<dbReference type="InterPro" id="IPR020624">
    <property type="entry name" value="Schiff_base-form_aldolases_CS"/>
</dbReference>
<dbReference type="PIRSF" id="PIRSF001365">
    <property type="entry name" value="DHDPS"/>
    <property type="match status" value="1"/>
</dbReference>
<comment type="similarity">
    <text evidence="3">Belongs to the DapA family. NanA subfamily.</text>
</comment>
<evidence type="ECO:0000256" key="6">
    <source>
        <dbReference type="ARBA" id="ARBA00022490"/>
    </source>
</evidence>
<keyword evidence="9" id="KW-0119">Carbohydrate metabolism</keyword>
<evidence type="ECO:0000313" key="15">
    <source>
        <dbReference type="Proteomes" id="UP001461498"/>
    </source>
</evidence>
<evidence type="ECO:0000313" key="14">
    <source>
        <dbReference type="EMBL" id="KAK9505352.1"/>
    </source>
</evidence>
<proteinExistence type="inferred from homology"/>
<dbReference type="GO" id="GO:0008747">
    <property type="term" value="F:N-acetylneuraminate lyase activity"/>
    <property type="evidence" value="ECO:0007669"/>
    <property type="project" value="UniProtKB-EC"/>
</dbReference>
<evidence type="ECO:0000256" key="7">
    <source>
        <dbReference type="ARBA" id="ARBA00023239"/>
    </source>
</evidence>
<keyword evidence="6" id="KW-0963">Cytoplasm</keyword>
<evidence type="ECO:0000256" key="11">
    <source>
        <dbReference type="PIRNR" id="PIRNR001365"/>
    </source>
</evidence>
<evidence type="ECO:0000256" key="1">
    <source>
        <dbReference type="ARBA" id="ARBA00004496"/>
    </source>
</evidence>
<dbReference type="Pfam" id="PF00701">
    <property type="entry name" value="DHDPS"/>
    <property type="match status" value="1"/>
</dbReference>
<comment type="pathway">
    <text evidence="2">Amino-sugar metabolism; N-acetylneuraminate degradation.</text>
</comment>
<evidence type="ECO:0000256" key="2">
    <source>
        <dbReference type="ARBA" id="ARBA00004878"/>
    </source>
</evidence>
<dbReference type="EMBL" id="JAPXFL010000006">
    <property type="protein sequence ID" value="KAK9505352.1"/>
    <property type="molecule type" value="Genomic_DNA"/>
</dbReference>
<feature type="active site" description="Proton donor/acceptor" evidence="12">
    <location>
        <position position="139"/>
    </location>
</feature>
<comment type="caution">
    <text evidence="14">The sequence shown here is derived from an EMBL/GenBank/DDBJ whole genome shotgun (WGS) entry which is preliminary data.</text>
</comment>
<dbReference type="PANTHER" id="PTHR12128">
    <property type="entry name" value="DIHYDRODIPICOLINATE SYNTHASE"/>
    <property type="match status" value="1"/>
</dbReference>
<dbReference type="PRINTS" id="PR00146">
    <property type="entry name" value="DHPICSNTHASE"/>
</dbReference>
<protein>
    <recommendedName>
        <fullName evidence="5">N-acetylneuraminate lyase</fullName>
        <ecNumber evidence="5">4.1.3.3</ecNumber>
    </recommendedName>
</protein>
<evidence type="ECO:0000256" key="8">
    <source>
        <dbReference type="ARBA" id="ARBA00023270"/>
    </source>
</evidence>
<dbReference type="InterPro" id="IPR013785">
    <property type="entry name" value="Aldolase_TIM"/>
</dbReference>
<dbReference type="SUPFAM" id="SSF51569">
    <property type="entry name" value="Aldolase"/>
    <property type="match status" value="1"/>
</dbReference>
<dbReference type="PANTHER" id="PTHR12128:SF21">
    <property type="entry name" value="N-ACETYLNEURAMINATE LYASE"/>
    <property type="match status" value="1"/>
</dbReference>
<evidence type="ECO:0000256" key="9">
    <source>
        <dbReference type="ARBA" id="ARBA00023277"/>
    </source>
</evidence>
<comment type="subcellular location">
    <subcellularLocation>
        <location evidence="1">Cytoplasm</location>
    </subcellularLocation>
</comment>
<evidence type="ECO:0000256" key="12">
    <source>
        <dbReference type="PIRSR" id="PIRSR001365-1"/>
    </source>
</evidence>
<reference evidence="14 15" key="1">
    <citation type="submission" date="2022-12" db="EMBL/GenBank/DDBJ databases">
        <title>Chromosome-level genome assembly of true bugs.</title>
        <authorList>
            <person name="Ma L."/>
            <person name="Li H."/>
        </authorList>
    </citation>
    <scope>NUCLEOTIDE SEQUENCE [LARGE SCALE GENOMIC DNA]</scope>
    <source>
        <strain evidence="14">Lab_2022b</strain>
    </source>
</reference>
<name>A0AAW1D4A9_9HEMI</name>
<evidence type="ECO:0000256" key="3">
    <source>
        <dbReference type="ARBA" id="ARBA00006324"/>
    </source>
</evidence>
<evidence type="ECO:0000256" key="13">
    <source>
        <dbReference type="PIRSR" id="PIRSR001365-2"/>
    </source>
</evidence>
<dbReference type="Proteomes" id="UP001461498">
    <property type="component" value="Unassembled WGS sequence"/>
</dbReference>
<comment type="subunit">
    <text evidence="4">Homotetramer.</text>
</comment>
<feature type="active site" description="Schiff-base intermediate with substrate" evidence="12">
    <location>
        <position position="169"/>
    </location>
</feature>
<evidence type="ECO:0000256" key="5">
    <source>
        <dbReference type="ARBA" id="ARBA00012911"/>
    </source>
</evidence>
<feature type="binding site" evidence="13">
    <location>
        <position position="212"/>
    </location>
    <ligand>
        <name>pyruvate</name>
        <dbReference type="ChEBI" id="CHEBI:15361"/>
    </ligand>
</feature>
<accession>A0AAW1D4A9</accession>
<dbReference type="GO" id="GO:0005737">
    <property type="term" value="C:cytoplasm"/>
    <property type="evidence" value="ECO:0007669"/>
    <property type="project" value="UniProtKB-SubCell"/>
</dbReference>
<dbReference type="AlphaFoldDB" id="A0AAW1D4A9"/>
<sequence length="298" mass="33333">MKYSFRGFMAPVFTAFTESMEVNYDIIPKYAEYLQKRGVNGVLINGTTGEGVSLNIDERKRVTQEWSWAVKTTKQSLMVQIGGTSMTNVIELAKHAESQNADALLCLPELFFKPKRCQDLVDYLKLVAKAAPNTPLLYYHIPSFTDVNLDMESFIEMACEEIPTFAGIKFTHTNLEEGARCVQIGKEKDVAIFLGADQLLSAATILGFDSAIATTLNMWPELLIDIQRNVNNGNTDKAMALQEKLTKRINQIIKHGSWVPTMKAVMNLSSEFDMGKPRPPLVPLTKLQIQTIATIFSK</sequence>
<keyword evidence="7 11" id="KW-0456">Lyase</keyword>
<dbReference type="Gene3D" id="3.20.20.70">
    <property type="entry name" value="Aldolase class I"/>
    <property type="match status" value="1"/>
</dbReference>